<dbReference type="Gene3D" id="3.40.50.2300">
    <property type="match status" value="2"/>
</dbReference>
<feature type="domain" description="HTH lacI-type" evidence="4">
    <location>
        <begin position="16"/>
        <end position="70"/>
    </location>
</feature>
<dbReference type="CDD" id="cd01392">
    <property type="entry name" value="HTH_LacI"/>
    <property type="match status" value="1"/>
</dbReference>
<evidence type="ECO:0000313" key="5">
    <source>
        <dbReference type="EMBL" id="SUZ32011.1"/>
    </source>
</evidence>
<dbReference type="Gene3D" id="1.10.260.40">
    <property type="entry name" value="lambda repressor-like DNA-binding domains"/>
    <property type="match status" value="1"/>
</dbReference>
<dbReference type="SUPFAM" id="SSF53822">
    <property type="entry name" value="Periplasmic binding protein-like I"/>
    <property type="match status" value="1"/>
</dbReference>
<organism evidence="5 6">
    <name type="scientific">Roseinatronobacter ekhonensis</name>
    <dbReference type="NCBI Taxonomy" id="254356"/>
    <lineage>
        <taxon>Bacteria</taxon>
        <taxon>Pseudomonadati</taxon>
        <taxon>Pseudomonadota</taxon>
        <taxon>Alphaproteobacteria</taxon>
        <taxon>Rhodobacterales</taxon>
        <taxon>Paracoccaceae</taxon>
        <taxon>Roseinatronobacter</taxon>
    </lineage>
</organism>
<keyword evidence="1" id="KW-0805">Transcription regulation</keyword>
<dbReference type="Pfam" id="PF00356">
    <property type="entry name" value="LacI"/>
    <property type="match status" value="1"/>
</dbReference>
<accession>A0A3B0M7Q3</accession>
<dbReference type="InterPro" id="IPR010982">
    <property type="entry name" value="Lambda_DNA-bd_dom_sf"/>
</dbReference>
<dbReference type="EMBL" id="UIHC01000014">
    <property type="protein sequence ID" value="SUZ32011.1"/>
    <property type="molecule type" value="Genomic_DNA"/>
</dbReference>
<keyword evidence="2" id="KW-0238">DNA-binding</keyword>
<dbReference type="RefSeq" id="WP_121094698.1">
    <property type="nucleotide sequence ID" value="NZ_UIHC01000014.1"/>
</dbReference>
<keyword evidence="6" id="KW-1185">Reference proteome</keyword>
<proteinExistence type="predicted"/>
<dbReference type="PROSITE" id="PS50932">
    <property type="entry name" value="HTH_LACI_2"/>
    <property type="match status" value="1"/>
</dbReference>
<sequence length="354" mass="38021">MQATETAEPSALPERVRIVDLAAQLGLTKGTVSRALNDHPDISDRTRLRVRKAAEKLGYRPLSHAQAIRTGRVRSLGLVLQVNEHDAHRPFVAEFLAGLSQAASAEDWTLTVATAGSDEQTLDLLDRLTVEKKADGFILPRTKLHDPRIDFLRTRGVPFVLYGRTEDAGGCAWFDIESEKSIEDAVMLLAGLDHKRIGFVPGADGYSYAKLRHDGYLAGLARSGLSHDTQLIAPPAMGRDAGAAAAAILLDLPHPPSAIVCSVDAAALGVYDAARHRGLKIGTDLSVISYDGIPETTLLDPPLSTYRVDTRAAGARLAELLIKRCRGAPPEDLRELGRAAFRSRGSHGVAPAKA</sequence>
<evidence type="ECO:0000256" key="3">
    <source>
        <dbReference type="ARBA" id="ARBA00023163"/>
    </source>
</evidence>
<dbReference type="AlphaFoldDB" id="A0A3B0M7Q3"/>
<dbReference type="GO" id="GO:0003700">
    <property type="term" value="F:DNA-binding transcription factor activity"/>
    <property type="evidence" value="ECO:0007669"/>
    <property type="project" value="TreeGrafter"/>
</dbReference>
<dbReference type="InterPro" id="IPR028082">
    <property type="entry name" value="Peripla_BP_I"/>
</dbReference>
<evidence type="ECO:0000313" key="6">
    <source>
        <dbReference type="Proteomes" id="UP000272908"/>
    </source>
</evidence>
<dbReference type="PANTHER" id="PTHR30146:SF153">
    <property type="entry name" value="LACTOSE OPERON REPRESSOR"/>
    <property type="match status" value="1"/>
</dbReference>
<dbReference type="Pfam" id="PF13377">
    <property type="entry name" value="Peripla_BP_3"/>
    <property type="match status" value="1"/>
</dbReference>
<evidence type="ECO:0000256" key="1">
    <source>
        <dbReference type="ARBA" id="ARBA00023015"/>
    </source>
</evidence>
<dbReference type="SMART" id="SM00354">
    <property type="entry name" value="HTH_LACI"/>
    <property type="match status" value="1"/>
</dbReference>
<name>A0A3B0M7Q3_9RHOB</name>
<dbReference type="InterPro" id="IPR046335">
    <property type="entry name" value="LacI/GalR-like_sensor"/>
</dbReference>
<dbReference type="Proteomes" id="UP000272908">
    <property type="component" value="Unassembled WGS sequence"/>
</dbReference>
<dbReference type="InterPro" id="IPR000843">
    <property type="entry name" value="HTH_LacI"/>
</dbReference>
<dbReference type="OrthoDB" id="234496at2"/>
<keyword evidence="3" id="KW-0804">Transcription</keyword>
<dbReference type="GO" id="GO:0000976">
    <property type="term" value="F:transcription cis-regulatory region binding"/>
    <property type="evidence" value="ECO:0007669"/>
    <property type="project" value="TreeGrafter"/>
</dbReference>
<dbReference type="SUPFAM" id="SSF47413">
    <property type="entry name" value="lambda repressor-like DNA-binding domains"/>
    <property type="match status" value="1"/>
</dbReference>
<reference evidence="6" key="1">
    <citation type="submission" date="2018-08" db="EMBL/GenBank/DDBJ databases">
        <authorList>
            <person name="Rodrigo-Torres L."/>
            <person name="Arahal R. D."/>
            <person name="Lucena T."/>
        </authorList>
    </citation>
    <scope>NUCLEOTIDE SEQUENCE [LARGE SCALE GENOMIC DNA]</scope>
    <source>
        <strain evidence="6">CECT 7235</strain>
    </source>
</reference>
<protein>
    <submittedName>
        <fullName evidence="5">HTH-type transcriptional regulator RafR</fullName>
    </submittedName>
</protein>
<evidence type="ECO:0000259" key="4">
    <source>
        <dbReference type="PROSITE" id="PS50932"/>
    </source>
</evidence>
<dbReference type="PANTHER" id="PTHR30146">
    <property type="entry name" value="LACI-RELATED TRANSCRIPTIONAL REPRESSOR"/>
    <property type="match status" value="1"/>
</dbReference>
<evidence type="ECO:0000256" key="2">
    <source>
        <dbReference type="ARBA" id="ARBA00023125"/>
    </source>
</evidence>
<gene>
    <name evidence="5" type="primary">rafR_1</name>
    <name evidence="5" type="ORF">ROE7235_01762</name>
</gene>
<dbReference type="CDD" id="cd20010">
    <property type="entry name" value="PBP1_AglR-like"/>
    <property type="match status" value="1"/>
</dbReference>